<organism evidence="7 8">
    <name type="scientific">Actinomycetospora atypica</name>
    <dbReference type="NCBI Taxonomy" id="1290095"/>
    <lineage>
        <taxon>Bacteria</taxon>
        <taxon>Bacillati</taxon>
        <taxon>Actinomycetota</taxon>
        <taxon>Actinomycetes</taxon>
        <taxon>Pseudonocardiales</taxon>
        <taxon>Pseudonocardiaceae</taxon>
        <taxon>Actinomycetospora</taxon>
    </lineage>
</organism>
<dbReference type="Proteomes" id="UP001595947">
    <property type="component" value="Unassembled WGS sequence"/>
</dbReference>
<comment type="catalytic activity">
    <reaction evidence="3">
        <text>an aliphatic primary amide = an aliphatic nitrile + H2O</text>
        <dbReference type="Rhea" id="RHEA:12673"/>
        <dbReference type="ChEBI" id="CHEBI:15377"/>
        <dbReference type="ChEBI" id="CHEBI:65285"/>
        <dbReference type="ChEBI" id="CHEBI:80291"/>
        <dbReference type="EC" id="4.2.1.84"/>
    </reaction>
</comment>
<keyword evidence="2 7" id="KW-0456">Lyase</keyword>
<keyword evidence="8" id="KW-1185">Reference proteome</keyword>
<name>A0ABV9YLM3_9PSEU</name>
<evidence type="ECO:0000313" key="7">
    <source>
        <dbReference type="EMBL" id="MFC5063049.1"/>
    </source>
</evidence>
<gene>
    <name evidence="7" type="ORF">ACFPBZ_12595</name>
</gene>
<feature type="compositionally biased region" description="Pro residues" evidence="4">
    <location>
        <begin position="16"/>
        <end position="27"/>
    </location>
</feature>
<dbReference type="EC" id="4.2.1.84" evidence="1"/>
<evidence type="ECO:0000256" key="1">
    <source>
        <dbReference type="ARBA" id="ARBA00013079"/>
    </source>
</evidence>
<evidence type="ECO:0000256" key="2">
    <source>
        <dbReference type="ARBA" id="ARBA00023239"/>
    </source>
</evidence>
<protein>
    <recommendedName>
        <fullName evidence="1">nitrile hydratase</fullName>
        <ecNumber evidence="1">4.2.1.84</ecNumber>
    </recommendedName>
</protein>
<dbReference type="SUPFAM" id="SSF50090">
    <property type="entry name" value="Electron transport accessory proteins"/>
    <property type="match status" value="1"/>
</dbReference>
<accession>A0ABV9YLM3</accession>
<feature type="domain" description="Nitrile hydratase beta subunit" evidence="5">
    <location>
        <begin position="127"/>
        <end position="219"/>
    </location>
</feature>
<dbReference type="EMBL" id="JBHSIV010000011">
    <property type="protein sequence ID" value="MFC5063049.1"/>
    <property type="molecule type" value="Genomic_DNA"/>
</dbReference>
<dbReference type="Pfam" id="PF02211">
    <property type="entry name" value="NHase_beta_C"/>
    <property type="match status" value="1"/>
</dbReference>
<evidence type="ECO:0000259" key="6">
    <source>
        <dbReference type="Pfam" id="PF21006"/>
    </source>
</evidence>
<evidence type="ECO:0000259" key="5">
    <source>
        <dbReference type="Pfam" id="PF02211"/>
    </source>
</evidence>
<comment type="caution">
    <text evidence="7">The sequence shown here is derived from an EMBL/GenBank/DDBJ whole genome shotgun (WGS) entry which is preliminary data.</text>
</comment>
<dbReference type="InterPro" id="IPR024690">
    <property type="entry name" value="CN_hydtase_beta_dom_C"/>
</dbReference>
<dbReference type="Pfam" id="PF21006">
    <property type="entry name" value="NHase_beta_N"/>
    <property type="match status" value="1"/>
</dbReference>
<dbReference type="Gene3D" id="1.10.472.20">
    <property type="entry name" value="Nitrile hydratase, beta subunit"/>
    <property type="match status" value="1"/>
</dbReference>
<dbReference type="RefSeq" id="WP_378036394.1">
    <property type="nucleotide sequence ID" value="NZ_JBHSIV010000011.1"/>
</dbReference>
<dbReference type="InterPro" id="IPR008990">
    <property type="entry name" value="Elect_transpt_acc-like_dom_sf"/>
</dbReference>
<evidence type="ECO:0000313" key="8">
    <source>
        <dbReference type="Proteomes" id="UP001595947"/>
    </source>
</evidence>
<feature type="region of interest" description="Disordered" evidence="4">
    <location>
        <begin position="100"/>
        <end position="162"/>
    </location>
</feature>
<dbReference type="Gene3D" id="2.30.30.50">
    <property type="match status" value="1"/>
</dbReference>
<feature type="domain" description="Nitrile hydratase beta subunit-like N-terminal" evidence="6">
    <location>
        <begin position="1"/>
        <end position="108"/>
    </location>
</feature>
<proteinExistence type="predicted"/>
<dbReference type="GO" id="GO:0018822">
    <property type="term" value="F:nitrile hydratase activity"/>
    <property type="evidence" value="ECO:0007669"/>
    <property type="project" value="UniProtKB-EC"/>
</dbReference>
<dbReference type="InterPro" id="IPR042262">
    <property type="entry name" value="CN_hydtase_beta_C"/>
</dbReference>
<reference evidence="8" key="1">
    <citation type="journal article" date="2019" name="Int. J. Syst. Evol. Microbiol.">
        <title>The Global Catalogue of Microorganisms (GCM) 10K type strain sequencing project: providing services to taxonomists for standard genome sequencing and annotation.</title>
        <authorList>
            <consortium name="The Broad Institute Genomics Platform"/>
            <consortium name="The Broad Institute Genome Sequencing Center for Infectious Disease"/>
            <person name="Wu L."/>
            <person name="Ma J."/>
        </authorList>
    </citation>
    <scope>NUCLEOTIDE SEQUENCE [LARGE SCALE GENOMIC DNA]</scope>
    <source>
        <strain evidence="8">CGMCC 4.7093</strain>
    </source>
</reference>
<evidence type="ECO:0000256" key="4">
    <source>
        <dbReference type="SAM" id="MobiDB-lite"/>
    </source>
</evidence>
<sequence length="222" mass="24456">MDSIADMGGTRGWGPAPAPVPEEPPFAEPWEGRAFALTVLTMGRISGRNLDAFRYALSRLHPVDYLVDGYYGRWRSAAELMLTDSRILAPGAVDARARRLRGEDVVEPDAPDPARPDYRPSAPGSLREVDHGPAFAVGDPVRTRDLHPRGPTKLPGYLGRRPGKVMAVRPPHVLPDTHAVFEGENPQHVYTVAFDSTTLWGPDAEPFTLHADLFESYLETRP</sequence>
<dbReference type="InterPro" id="IPR049054">
    <property type="entry name" value="CN_hydtase_beta-like_N"/>
</dbReference>
<evidence type="ECO:0000256" key="3">
    <source>
        <dbReference type="ARBA" id="ARBA00044877"/>
    </source>
</evidence>
<feature type="region of interest" description="Disordered" evidence="4">
    <location>
        <begin position="1"/>
        <end position="27"/>
    </location>
</feature>